<evidence type="ECO:0000256" key="1">
    <source>
        <dbReference type="ARBA" id="ARBA00005662"/>
    </source>
</evidence>
<dbReference type="Gene3D" id="3.60.21.10">
    <property type="match status" value="1"/>
</dbReference>
<dbReference type="InterPro" id="IPR019079">
    <property type="entry name" value="Capsule_synth_CapA"/>
</dbReference>
<protein>
    <submittedName>
        <fullName evidence="3">Poly-gamma-glutamate synthesis protein (Capsule biosynthesis protein)</fullName>
    </submittedName>
</protein>
<feature type="domain" description="Capsule synthesis protein CapA" evidence="2">
    <location>
        <begin position="22"/>
        <end position="261"/>
    </location>
</feature>
<comment type="similarity">
    <text evidence="1">Belongs to the CapA family.</text>
</comment>
<dbReference type="InterPro" id="IPR052169">
    <property type="entry name" value="CW_Biosynth-Accessory"/>
</dbReference>
<dbReference type="SUPFAM" id="SSF56300">
    <property type="entry name" value="Metallo-dependent phosphatases"/>
    <property type="match status" value="1"/>
</dbReference>
<dbReference type="InterPro" id="IPR029052">
    <property type="entry name" value="Metallo-depent_PP-like"/>
</dbReference>
<dbReference type="Pfam" id="PF09587">
    <property type="entry name" value="PGA_cap"/>
    <property type="match status" value="1"/>
</dbReference>
<organism evidence="3 4">
    <name type="scientific">Actinopolymorpha pittospori</name>
    <dbReference type="NCBI Taxonomy" id="648752"/>
    <lineage>
        <taxon>Bacteria</taxon>
        <taxon>Bacillati</taxon>
        <taxon>Actinomycetota</taxon>
        <taxon>Actinomycetes</taxon>
        <taxon>Propionibacteriales</taxon>
        <taxon>Actinopolymorphaceae</taxon>
        <taxon>Actinopolymorpha</taxon>
    </lineage>
</organism>
<evidence type="ECO:0000259" key="2">
    <source>
        <dbReference type="SMART" id="SM00854"/>
    </source>
</evidence>
<gene>
    <name evidence="3" type="ORF">HEB94_006969</name>
</gene>
<dbReference type="CDD" id="cd07381">
    <property type="entry name" value="MPP_CapA"/>
    <property type="match status" value="1"/>
</dbReference>
<dbReference type="EMBL" id="JADBEM010000001">
    <property type="protein sequence ID" value="MBE1610121.1"/>
    <property type="molecule type" value="Genomic_DNA"/>
</dbReference>
<comment type="caution">
    <text evidence="3">The sequence shown here is derived from an EMBL/GenBank/DDBJ whole genome shotgun (WGS) entry which is preliminary data.</text>
</comment>
<proteinExistence type="inferred from homology"/>
<sequence length="330" mass="34616">MSNGPTNAAAPVPRTQEKGTFTLAFAGDIRWSSQLRPLLDDPETALAPIRSELAAADLTVANLETAVTTRGEPERKDFTFRAPSSAFEALASAGIDVASMGNNHGVDYGPQGLSDTLAAIKDAPLAGVGIGRDAEQAFAPHVATIRGTRVAVIGATQVDDPTARNFPAGAGRAGVAATVDPQRLVAAVAQARRSSDVVVVFLHWGEELNQCPISEQKDLARMLSDAGADVVVGTHAHVLLGSGMLGRTYVHYGLGNFVWPNQTNEATTTTGVLTLTMKGRTTVATRWSPARIKSDGLPHFAEGDKAEEMREDFADLRSCTGLAPAPEPPA</sequence>
<evidence type="ECO:0000313" key="3">
    <source>
        <dbReference type="EMBL" id="MBE1610121.1"/>
    </source>
</evidence>
<name>A0A927N0N9_9ACTN</name>
<dbReference type="SMART" id="SM00854">
    <property type="entry name" value="PGA_cap"/>
    <property type="match status" value="1"/>
</dbReference>
<keyword evidence="4" id="KW-1185">Reference proteome</keyword>
<accession>A0A927N0N9</accession>
<dbReference type="AlphaFoldDB" id="A0A927N0N9"/>
<reference evidence="3" key="1">
    <citation type="submission" date="2020-10" db="EMBL/GenBank/DDBJ databases">
        <title>Sequencing the genomes of 1000 actinobacteria strains.</title>
        <authorList>
            <person name="Klenk H.-P."/>
        </authorList>
    </citation>
    <scope>NUCLEOTIDE SEQUENCE</scope>
    <source>
        <strain evidence="3">DSM 45354</strain>
    </source>
</reference>
<dbReference type="Proteomes" id="UP000638648">
    <property type="component" value="Unassembled WGS sequence"/>
</dbReference>
<dbReference type="PANTHER" id="PTHR33393:SF13">
    <property type="entry name" value="PGA BIOSYNTHESIS PROTEIN CAPA"/>
    <property type="match status" value="1"/>
</dbReference>
<dbReference type="PANTHER" id="PTHR33393">
    <property type="entry name" value="POLYGLUTAMINE SYNTHESIS ACCESSORY PROTEIN RV0574C-RELATED"/>
    <property type="match status" value="1"/>
</dbReference>
<dbReference type="RefSeq" id="WP_192753542.1">
    <property type="nucleotide sequence ID" value="NZ_BAABJL010000131.1"/>
</dbReference>
<evidence type="ECO:0000313" key="4">
    <source>
        <dbReference type="Proteomes" id="UP000638648"/>
    </source>
</evidence>